<dbReference type="SUPFAM" id="SSF52467">
    <property type="entry name" value="DHS-like NAD/FAD-binding domain"/>
    <property type="match status" value="1"/>
</dbReference>
<comment type="catalytic activity">
    <reaction evidence="11">
        <text>2 pyruvate + H(+) = (2S)-2-acetolactate + CO2</text>
        <dbReference type="Rhea" id="RHEA:25249"/>
        <dbReference type="ChEBI" id="CHEBI:15361"/>
        <dbReference type="ChEBI" id="CHEBI:15378"/>
        <dbReference type="ChEBI" id="CHEBI:16526"/>
        <dbReference type="ChEBI" id="CHEBI:58476"/>
        <dbReference type="EC" id="2.2.1.6"/>
    </reaction>
</comment>
<evidence type="ECO:0000259" key="14">
    <source>
        <dbReference type="Pfam" id="PF02776"/>
    </source>
</evidence>
<name>A0A3D8LH64_9BACT</name>
<dbReference type="CDD" id="cd07035">
    <property type="entry name" value="TPP_PYR_POX_like"/>
    <property type="match status" value="1"/>
</dbReference>
<dbReference type="GO" id="GO:0003984">
    <property type="term" value="F:acetolactate synthase activity"/>
    <property type="evidence" value="ECO:0007669"/>
    <property type="project" value="UniProtKB-EC"/>
</dbReference>
<gene>
    <name evidence="15" type="primary">ilvB</name>
    <name evidence="15" type="ORF">DXT99_03055</name>
</gene>
<dbReference type="InterPro" id="IPR045229">
    <property type="entry name" value="TPP_enz"/>
</dbReference>
<dbReference type="UniPathway" id="UPA00049">
    <property type="reaction ID" value="UER00059"/>
</dbReference>
<evidence type="ECO:0000256" key="10">
    <source>
        <dbReference type="ARBA" id="ARBA00023304"/>
    </source>
</evidence>
<dbReference type="SUPFAM" id="SSF52518">
    <property type="entry name" value="Thiamin diphosphate-binding fold (THDP-binding)"/>
    <property type="match status" value="2"/>
</dbReference>
<keyword evidence="9 11" id="KW-0786">Thiamine pyrophosphate</keyword>
<comment type="cofactor">
    <cofactor evidence="11">
        <name>Mg(2+)</name>
        <dbReference type="ChEBI" id="CHEBI:18420"/>
    </cofactor>
    <text evidence="11">Binds 1 Mg(2+) ion per subunit.</text>
</comment>
<dbReference type="GO" id="GO:0050660">
    <property type="term" value="F:flavin adenine dinucleotide binding"/>
    <property type="evidence" value="ECO:0007669"/>
    <property type="project" value="InterPro"/>
</dbReference>
<evidence type="ECO:0000259" key="12">
    <source>
        <dbReference type="Pfam" id="PF00205"/>
    </source>
</evidence>
<dbReference type="Pfam" id="PF02776">
    <property type="entry name" value="TPP_enzyme_N"/>
    <property type="match status" value="1"/>
</dbReference>
<dbReference type="GO" id="GO:0009097">
    <property type="term" value="P:isoleucine biosynthetic process"/>
    <property type="evidence" value="ECO:0007669"/>
    <property type="project" value="UniProtKB-UniPathway"/>
</dbReference>
<comment type="cofactor">
    <cofactor evidence="11">
        <name>thiamine diphosphate</name>
        <dbReference type="ChEBI" id="CHEBI:58937"/>
    </cofactor>
    <text evidence="11">Binds 1 thiamine pyrophosphate per subunit.</text>
</comment>
<comment type="pathway">
    <text evidence="2 11">Amino-acid biosynthesis; L-valine biosynthesis; L-valine from pyruvate: step 1/4.</text>
</comment>
<evidence type="ECO:0000256" key="6">
    <source>
        <dbReference type="ARBA" id="ARBA00022679"/>
    </source>
</evidence>
<dbReference type="InterPro" id="IPR011766">
    <property type="entry name" value="TPP_enzyme_TPP-bd"/>
</dbReference>
<keyword evidence="5 11" id="KW-0028">Amino-acid biosynthesis</keyword>
<evidence type="ECO:0000256" key="5">
    <source>
        <dbReference type="ARBA" id="ARBA00022605"/>
    </source>
</evidence>
<keyword evidence="10 11" id="KW-0100">Branched-chain amino acid biosynthesis</keyword>
<dbReference type="OrthoDB" id="4494979at2"/>
<dbReference type="InterPro" id="IPR012846">
    <property type="entry name" value="Acetolactate_synth_lsu"/>
</dbReference>
<feature type="domain" description="Thiamine pyrophosphate enzyme central" evidence="12">
    <location>
        <begin position="210"/>
        <end position="343"/>
    </location>
</feature>
<evidence type="ECO:0000256" key="4">
    <source>
        <dbReference type="ARBA" id="ARBA00013145"/>
    </source>
</evidence>
<evidence type="ECO:0000313" key="16">
    <source>
        <dbReference type="Proteomes" id="UP000256708"/>
    </source>
</evidence>
<dbReference type="NCBIfam" id="TIGR00118">
    <property type="entry name" value="acolac_lg"/>
    <property type="match status" value="1"/>
</dbReference>
<dbReference type="GO" id="GO:0000287">
    <property type="term" value="F:magnesium ion binding"/>
    <property type="evidence" value="ECO:0007669"/>
    <property type="project" value="UniProtKB-UniRule"/>
</dbReference>
<dbReference type="InterPro" id="IPR012001">
    <property type="entry name" value="Thiamin_PyroP_enz_TPP-bd_dom"/>
</dbReference>
<evidence type="ECO:0000256" key="2">
    <source>
        <dbReference type="ARBA" id="ARBA00005025"/>
    </source>
</evidence>
<dbReference type="Pfam" id="PF02775">
    <property type="entry name" value="TPP_enzyme_C"/>
    <property type="match status" value="1"/>
</dbReference>
<dbReference type="PANTHER" id="PTHR18968:SF13">
    <property type="entry name" value="ACETOLACTATE SYNTHASE CATALYTIC SUBUNIT, MITOCHONDRIAL"/>
    <property type="match status" value="1"/>
</dbReference>
<dbReference type="FunFam" id="3.40.50.970:FF:000007">
    <property type="entry name" value="Acetolactate synthase"/>
    <property type="match status" value="1"/>
</dbReference>
<evidence type="ECO:0000256" key="8">
    <source>
        <dbReference type="ARBA" id="ARBA00022842"/>
    </source>
</evidence>
<keyword evidence="16" id="KW-1185">Reference proteome</keyword>
<dbReference type="RefSeq" id="WP_115564047.1">
    <property type="nucleotide sequence ID" value="NZ_QRGR01000003.1"/>
</dbReference>
<evidence type="ECO:0000256" key="3">
    <source>
        <dbReference type="ARBA" id="ARBA00007812"/>
    </source>
</evidence>
<keyword evidence="8 11" id="KW-0460">Magnesium</keyword>
<dbReference type="CDD" id="cd02015">
    <property type="entry name" value="TPP_AHAS"/>
    <property type="match status" value="1"/>
</dbReference>
<comment type="similarity">
    <text evidence="3 11">Belongs to the TPP enzyme family.</text>
</comment>
<dbReference type="Gene3D" id="3.40.50.1220">
    <property type="entry name" value="TPP-binding domain"/>
    <property type="match status" value="1"/>
</dbReference>
<comment type="pathway">
    <text evidence="1 11">Amino-acid biosynthesis; L-isoleucine biosynthesis; L-isoleucine from 2-oxobutanoate: step 1/4.</text>
</comment>
<dbReference type="GO" id="GO:0005948">
    <property type="term" value="C:acetolactate synthase complex"/>
    <property type="evidence" value="ECO:0007669"/>
    <property type="project" value="TreeGrafter"/>
</dbReference>
<dbReference type="InterPro" id="IPR029061">
    <property type="entry name" value="THDP-binding"/>
</dbReference>
<dbReference type="UniPathway" id="UPA00047">
    <property type="reaction ID" value="UER00055"/>
</dbReference>
<dbReference type="Pfam" id="PF00205">
    <property type="entry name" value="TPP_enzyme_M"/>
    <property type="match status" value="1"/>
</dbReference>
<comment type="caution">
    <text evidence="15">The sequence shown here is derived from an EMBL/GenBank/DDBJ whole genome shotgun (WGS) entry which is preliminary data.</text>
</comment>
<feature type="domain" description="Thiamine pyrophosphate enzyme TPP-binding" evidence="13">
    <location>
        <begin position="406"/>
        <end position="553"/>
    </location>
</feature>
<dbReference type="AlphaFoldDB" id="A0A3D8LH64"/>
<evidence type="ECO:0000256" key="7">
    <source>
        <dbReference type="ARBA" id="ARBA00022723"/>
    </source>
</evidence>
<dbReference type="PROSITE" id="PS00187">
    <property type="entry name" value="TPP_ENZYMES"/>
    <property type="match status" value="1"/>
</dbReference>
<evidence type="ECO:0000256" key="11">
    <source>
        <dbReference type="RuleBase" id="RU003591"/>
    </source>
</evidence>
<dbReference type="EMBL" id="QRGR01000003">
    <property type="protein sequence ID" value="RDV16773.1"/>
    <property type="molecule type" value="Genomic_DNA"/>
</dbReference>
<evidence type="ECO:0000256" key="1">
    <source>
        <dbReference type="ARBA" id="ARBA00004974"/>
    </source>
</evidence>
<dbReference type="InterPro" id="IPR000399">
    <property type="entry name" value="TPP-bd_CS"/>
</dbReference>
<dbReference type="PANTHER" id="PTHR18968">
    <property type="entry name" value="THIAMINE PYROPHOSPHATE ENZYMES"/>
    <property type="match status" value="1"/>
</dbReference>
<evidence type="ECO:0000313" key="15">
    <source>
        <dbReference type="EMBL" id="RDV16773.1"/>
    </source>
</evidence>
<sequence>MLTQEKQAPELLEEKKTISGGEALIRGLLKEGVDTIFGYPGGAIMPIYDSLYDYRDQVNHVLVRHEQGGIHAGQGYARASGKVGVVFATSGPGATNLITGLADALIDSTPLVCITGQVFAHLLGTDAFQEADVISISAPVTKWNYQVTDASEIPEALAKAFYIAKSGRPGPVLLDITKNAQLQQFTCGEHTPCYHVRSYRPKPIVRKEYIQQAAELINQAKKPFILWGQGIVLGSAEQEFKAFIEKSGIPAAWTIMGAGAIPSDHPLNVGMLGMHGNYGPNVLTNECDVLIAIGMRFDDRVTGRLDKYAKQAKVIHLDIDPSEIDKNVKATVPVWGDCKETLPLLTELVEAKNHPEWLQKFNDYAAEEVAQVIQDELHPTSGEMTMGEVMQQLNELTNGDAIIVSDVGQNQMVACRYAKLNHTRSNITSGGLGTMGFALPAAIGAKFGAPDRTVVAFAGDGGIQMTIQELGTIMQSGVDVKIIIVNNQFLGMVRQWQQLFHERRYSFVDIISPDYIKVAEGYGIAGKKVSERENLRSALQEMLAHKGSYLLEVMVTKENNVFPMVPQGCSVSEIRLK</sequence>
<accession>A0A3D8LH64</accession>
<evidence type="ECO:0000256" key="9">
    <source>
        <dbReference type="ARBA" id="ARBA00023052"/>
    </source>
</evidence>
<keyword evidence="6 11" id="KW-0808">Transferase</keyword>
<organism evidence="15 16">
    <name type="scientific">Pontibacter diazotrophicus</name>
    <dbReference type="NCBI Taxonomy" id="1400979"/>
    <lineage>
        <taxon>Bacteria</taxon>
        <taxon>Pseudomonadati</taxon>
        <taxon>Bacteroidota</taxon>
        <taxon>Cytophagia</taxon>
        <taxon>Cytophagales</taxon>
        <taxon>Hymenobacteraceae</taxon>
        <taxon>Pontibacter</taxon>
    </lineage>
</organism>
<feature type="domain" description="Thiamine pyrophosphate enzyme N-terminal TPP-binding" evidence="14">
    <location>
        <begin position="19"/>
        <end position="135"/>
    </location>
</feature>
<evidence type="ECO:0000259" key="13">
    <source>
        <dbReference type="Pfam" id="PF02775"/>
    </source>
</evidence>
<dbReference type="Proteomes" id="UP000256708">
    <property type="component" value="Unassembled WGS sequence"/>
</dbReference>
<dbReference type="InterPro" id="IPR012000">
    <property type="entry name" value="Thiamin_PyroP_enz_cen_dom"/>
</dbReference>
<dbReference type="FunFam" id="3.40.50.1220:FF:000008">
    <property type="entry name" value="Acetolactate synthase"/>
    <property type="match status" value="1"/>
</dbReference>
<dbReference type="Gene3D" id="3.40.50.970">
    <property type="match status" value="2"/>
</dbReference>
<dbReference type="GO" id="GO:0009099">
    <property type="term" value="P:L-valine biosynthetic process"/>
    <property type="evidence" value="ECO:0007669"/>
    <property type="project" value="UniProtKB-UniPathway"/>
</dbReference>
<dbReference type="InterPro" id="IPR029035">
    <property type="entry name" value="DHS-like_NAD/FAD-binding_dom"/>
</dbReference>
<keyword evidence="7 11" id="KW-0479">Metal-binding</keyword>
<dbReference type="EC" id="2.2.1.6" evidence="4 11"/>
<proteinExistence type="inferred from homology"/>
<dbReference type="GO" id="GO:0030976">
    <property type="term" value="F:thiamine pyrophosphate binding"/>
    <property type="evidence" value="ECO:0007669"/>
    <property type="project" value="UniProtKB-UniRule"/>
</dbReference>
<protein>
    <recommendedName>
        <fullName evidence="4 11">Acetolactate synthase</fullName>
        <ecNumber evidence="4 11">2.2.1.6</ecNumber>
    </recommendedName>
</protein>
<reference evidence="16" key="1">
    <citation type="submission" date="2018-08" db="EMBL/GenBank/DDBJ databases">
        <authorList>
            <person name="Liu Z.-W."/>
            <person name="Du Z.-J."/>
        </authorList>
    </citation>
    <scope>NUCLEOTIDE SEQUENCE [LARGE SCALE GENOMIC DNA]</scope>
    <source>
        <strain evidence="16">H4X</strain>
    </source>
</reference>
<dbReference type="InterPro" id="IPR039368">
    <property type="entry name" value="AHAS_TPP"/>
</dbReference>